<keyword evidence="8" id="KW-1185">Reference proteome</keyword>
<evidence type="ECO:0000256" key="3">
    <source>
        <dbReference type="ARBA" id="ARBA00023015"/>
    </source>
</evidence>
<dbReference type="Pfam" id="PF11951">
    <property type="entry name" value="Fungal_trans_2"/>
    <property type="match status" value="1"/>
</dbReference>
<evidence type="ECO:0000256" key="2">
    <source>
        <dbReference type="ARBA" id="ARBA00022833"/>
    </source>
</evidence>
<organism evidence="7 8">
    <name type="scientific">Talaromyces atroroseus</name>
    <dbReference type="NCBI Taxonomy" id="1441469"/>
    <lineage>
        <taxon>Eukaryota</taxon>
        <taxon>Fungi</taxon>
        <taxon>Dikarya</taxon>
        <taxon>Ascomycota</taxon>
        <taxon>Pezizomycotina</taxon>
        <taxon>Eurotiomycetes</taxon>
        <taxon>Eurotiomycetidae</taxon>
        <taxon>Eurotiales</taxon>
        <taxon>Trichocomaceae</taxon>
        <taxon>Talaromyces</taxon>
        <taxon>Talaromyces sect. Trachyspermi</taxon>
    </lineage>
</organism>
<gene>
    <name evidence="7" type="ORF">UA08_03312</name>
</gene>
<reference evidence="7 8" key="1">
    <citation type="submission" date="2015-06" db="EMBL/GenBank/DDBJ databases">
        <title>Talaromyces atroroseus IBT 11181 draft genome.</title>
        <authorList>
            <person name="Rasmussen K.B."/>
            <person name="Rasmussen S."/>
            <person name="Petersen B."/>
            <person name="Sicheritz-Ponten T."/>
            <person name="Mortensen U.H."/>
            <person name="Thrane U."/>
        </authorList>
    </citation>
    <scope>NUCLEOTIDE SEQUENCE [LARGE SCALE GENOMIC DNA]</scope>
    <source>
        <strain evidence="7 8">IBT 11181</strain>
    </source>
</reference>
<evidence type="ECO:0000256" key="1">
    <source>
        <dbReference type="ARBA" id="ARBA00022723"/>
    </source>
</evidence>
<evidence type="ECO:0000313" key="7">
    <source>
        <dbReference type="EMBL" id="OKL61535.1"/>
    </source>
</evidence>
<dbReference type="GO" id="GO:0000981">
    <property type="term" value="F:DNA-binding transcription factor activity, RNA polymerase II-specific"/>
    <property type="evidence" value="ECO:0007669"/>
    <property type="project" value="InterPro"/>
</dbReference>
<dbReference type="InterPro" id="IPR052360">
    <property type="entry name" value="Transcr_Regulatory_Proteins"/>
</dbReference>
<keyword evidence="2" id="KW-0862">Zinc</keyword>
<keyword evidence="6" id="KW-0539">Nucleus</keyword>
<evidence type="ECO:0000256" key="5">
    <source>
        <dbReference type="ARBA" id="ARBA00023163"/>
    </source>
</evidence>
<accession>A0A225B3W6</accession>
<dbReference type="PANTHER" id="PTHR36206:SF4">
    <property type="entry name" value="HYPOTHETICAL CONSERVED PROTEIN (EUROFUNG)-RELATED"/>
    <property type="match status" value="1"/>
</dbReference>
<protein>
    <recommendedName>
        <fullName evidence="9">Zn(2)-C6 fungal-type domain-containing protein</fullName>
    </recommendedName>
</protein>
<dbReference type="PANTHER" id="PTHR36206">
    <property type="entry name" value="ASPERCRYPTIN BIOSYNTHESIS CLUSTER-SPECIFIC TRANSCRIPTION REGULATOR ATNN-RELATED"/>
    <property type="match status" value="1"/>
</dbReference>
<dbReference type="SUPFAM" id="SSF57701">
    <property type="entry name" value="Zn2/Cys6 DNA-binding domain"/>
    <property type="match status" value="1"/>
</dbReference>
<name>A0A225B3W6_TALAT</name>
<evidence type="ECO:0000256" key="4">
    <source>
        <dbReference type="ARBA" id="ARBA00023125"/>
    </source>
</evidence>
<dbReference type="InterPro" id="IPR036864">
    <property type="entry name" value="Zn2-C6_fun-type_DNA-bd_sf"/>
</dbReference>
<dbReference type="RefSeq" id="XP_020121656.1">
    <property type="nucleotide sequence ID" value="XM_020265598.1"/>
</dbReference>
<comment type="caution">
    <text evidence="7">The sequence shown here is derived from an EMBL/GenBank/DDBJ whole genome shotgun (WGS) entry which is preliminary data.</text>
</comment>
<dbReference type="GeneID" id="31003067"/>
<dbReference type="OrthoDB" id="3172332at2759"/>
<dbReference type="CDD" id="cd00067">
    <property type="entry name" value="GAL4"/>
    <property type="match status" value="1"/>
</dbReference>
<keyword evidence="1" id="KW-0479">Metal-binding</keyword>
<dbReference type="GO" id="GO:0008270">
    <property type="term" value="F:zinc ion binding"/>
    <property type="evidence" value="ECO:0007669"/>
    <property type="project" value="InterPro"/>
</dbReference>
<evidence type="ECO:0008006" key="9">
    <source>
        <dbReference type="Google" id="ProtNLM"/>
    </source>
</evidence>
<keyword evidence="4" id="KW-0238">DNA-binding</keyword>
<dbReference type="GO" id="GO:0003677">
    <property type="term" value="F:DNA binding"/>
    <property type="evidence" value="ECO:0007669"/>
    <property type="project" value="UniProtKB-KW"/>
</dbReference>
<evidence type="ECO:0000313" key="8">
    <source>
        <dbReference type="Proteomes" id="UP000214365"/>
    </source>
</evidence>
<keyword evidence="5" id="KW-0804">Transcription</keyword>
<evidence type="ECO:0000256" key="6">
    <source>
        <dbReference type="ARBA" id="ARBA00023242"/>
    </source>
</evidence>
<dbReference type="Proteomes" id="UP000214365">
    <property type="component" value="Unassembled WGS sequence"/>
</dbReference>
<dbReference type="EMBL" id="LFMY01000004">
    <property type="protein sequence ID" value="OKL61535.1"/>
    <property type="molecule type" value="Genomic_DNA"/>
</dbReference>
<dbReference type="AlphaFoldDB" id="A0A225B3W6"/>
<dbReference type="InterPro" id="IPR021858">
    <property type="entry name" value="Fun_TF"/>
</dbReference>
<sequence>MQVLLRIRHKKCDEKIPSCTPCMATGRKCDFESLVSQSLLQPSLKPNHLGMLLLSTSEDSAHFGYFINVCAKDFSLFFESPVWESIVLQAACTEPCIRHAALAIGAMSRNNYDRHTQSSEPEAREYSMKQYNLALRALSHALDQGTGRSELAALGSITFIAFEVLWGQDMRVKMHIDAAVAIVTARMGRLRDSKSSSNSAEVGYLDSALSQLGAQFSSFSTHSENWNGEGGMARNAKL</sequence>
<proteinExistence type="predicted"/>
<keyword evidence="3" id="KW-0805">Transcription regulation</keyword>
<dbReference type="InterPro" id="IPR001138">
    <property type="entry name" value="Zn2Cys6_DnaBD"/>
</dbReference>